<accession>A0A1Z5K3G5</accession>
<organism evidence="1 2">
    <name type="scientific">Fistulifera solaris</name>
    <name type="common">Oleaginous diatom</name>
    <dbReference type="NCBI Taxonomy" id="1519565"/>
    <lineage>
        <taxon>Eukaryota</taxon>
        <taxon>Sar</taxon>
        <taxon>Stramenopiles</taxon>
        <taxon>Ochrophyta</taxon>
        <taxon>Bacillariophyta</taxon>
        <taxon>Bacillariophyceae</taxon>
        <taxon>Bacillariophycidae</taxon>
        <taxon>Naviculales</taxon>
        <taxon>Naviculaceae</taxon>
        <taxon>Fistulifera</taxon>
    </lineage>
</organism>
<dbReference type="InParanoid" id="A0A1Z5K3G5"/>
<reference evidence="1 2" key="1">
    <citation type="journal article" date="2015" name="Plant Cell">
        <title>Oil accumulation by the oleaginous diatom Fistulifera solaris as revealed by the genome and transcriptome.</title>
        <authorList>
            <person name="Tanaka T."/>
            <person name="Maeda Y."/>
            <person name="Veluchamy A."/>
            <person name="Tanaka M."/>
            <person name="Abida H."/>
            <person name="Marechal E."/>
            <person name="Bowler C."/>
            <person name="Muto M."/>
            <person name="Sunaga Y."/>
            <person name="Tanaka M."/>
            <person name="Yoshino T."/>
            <person name="Taniguchi T."/>
            <person name="Fukuda Y."/>
            <person name="Nemoto M."/>
            <person name="Matsumoto M."/>
            <person name="Wong P.S."/>
            <person name="Aburatani S."/>
            <person name="Fujibuchi W."/>
        </authorList>
    </citation>
    <scope>NUCLEOTIDE SEQUENCE [LARGE SCALE GENOMIC DNA]</scope>
    <source>
        <strain evidence="1 2">JPCC DA0580</strain>
    </source>
</reference>
<proteinExistence type="predicted"/>
<comment type="caution">
    <text evidence="1">The sequence shown here is derived from an EMBL/GenBank/DDBJ whole genome shotgun (WGS) entry which is preliminary data.</text>
</comment>
<keyword evidence="2" id="KW-1185">Reference proteome</keyword>
<name>A0A1Z5K3G5_FISSO</name>
<dbReference type="EMBL" id="BDSP01000152">
    <property type="protein sequence ID" value="GAX20780.1"/>
    <property type="molecule type" value="Genomic_DNA"/>
</dbReference>
<evidence type="ECO:0000313" key="1">
    <source>
        <dbReference type="EMBL" id="GAX20780.1"/>
    </source>
</evidence>
<dbReference type="Proteomes" id="UP000198406">
    <property type="component" value="Unassembled WGS sequence"/>
</dbReference>
<evidence type="ECO:0000313" key="2">
    <source>
        <dbReference type="Proteomes" id="UP000198406"/>
    </source>
</evidence>
<gene>
    <name evidence="1" type="ORF">FisN_7Hu091</name>
</gene>
<protein>
    <submittedName>
        <fullName evidence="1">Uncharacterized protein</fullName>
    </submittedName>
</protein>
<dbReference type="OrthoDB" id="120976at2759"/>
<sequence>MSNENNARCTLLEIIPSSLRRPEQVLPTQFRKDLPTHKLLRKPSLQELEEYGREVMIWHDYENPNEIDVEGSLTLHMHKRATMEMLIMGKSDKAIARTAAYFIELDPLKHKDHFTVWGLKDDGTNFSLVSRNRVFDFREAGPHCFEQWFKAVPIEVPISPRVVHLTNILLSAEQSVVFAKRSDSPYLTFENCAFEDGGTAFLDALETRETTMPSLQFEGSVPLNDDNLIRLLQIDLLEKLVLPSLSSELTFLPFAAQAKFLHYHISSSALLEDPFQSVEIATKKLTLVVVHREESFPTEAMLAFFRRIADLGHFEKLSFGINYDFIWDDWFPDDVPNCVAQGLIQAALANESLKELCIAHLWRTEGPDRGWEPHVGALCNGMKVHKTLCTLNVEVDEEEREEAFGPNYSHLRELLSNNRNITVASVFDEVYGGDDPDIRQLYAVNRFYRRSEGLRTLSPPLRPLLVVDTLLECGFQFSSLLLSFHVDVLCESVQFALSDGSSDETHCPLFRKIPSSLRTPEQVPPPQFGRNFPTHELLHKPTLQELEEYGREVAIWQGCEGSDEADGTGTLTYLVPVVSYSRTIPVVELSLILYMRHQSSRKTWMQMIIIGKSEKVIAQTAAYFMSLNFSKGKEHGEDEGSDLVLRSDERNFDFRAVGLQCLQRRLKTVTPCARVANVENLILSVEQSIVFATQSHTLLFKSCVFEDGGTAFIDALETRKTTMLDLTFIQSLQLNDDNLKRLIQVDSLEYLELPCLEGELTSLPFSAKTKKLRYFISSSALLEDTFQSVHIATRKIVLVLEHNEQSFPTEPMLAFFRRVAALGHLEELAFGVKYDGDGTQIEVPECIVQELIRTALANQYLKELDASHLWAPLGPDWGWDPHIAALFDGLKDHQELRRLRVDAVKGAFGTDYSLLKALLSHNRKITVSNLVNVVFTGDSELDKLNAINRFYRGSEGLGVLSQSTRTLLLTNALLKGASEDFRRSALLLSFHVDLVCEFVQLVLSDGIEESNAGANEDSDVKRRRLM</sequence>
<dbReference type="AlphaFoldDB" id="A0A1Z5K3G5"/>